<keyword evidence="2" id="KW-0812">Transmembrane</keyword>
<evidence type="ECO:0000256" key="2">
    <source>
        <dbReference type="RuleBase" id="RU362097"/>
    </source>
</evidence>
<keyword evidence="2" id="KW-1134">Transmembrane beta strand</keyword>
<dbReference type="NCBIfam" id="TIGR01845">
    <property type="entry name" value="outer_NodT"/>
    <property type="match status" value="1"/>
</dbReference>
<dbReference type="GO" id="GO:0005886">
    <property type="term" value="C:plasma membrane"/>
    <property type="evidence" value="ECO:0007669"/>
    <property type="project" value="UniProtKB-SubCell"/>
</dbReference>
<sequence>MIATKHLPMLFMILCLPGCLMGPDYHQPDLNVPEDWNRMTLEGSSSQLPITVGQVPEAGWWRMFGNDELNGLIEQALDRNHDLRQAAFRVLEAHAIAYGSGAGLYPNVSLDGSYSRIRRSESILVGPTGGAPEGFAPPGANFDIWRADIDLRWELDLWGRIRRGKEAFTAEALGSEMNRRGLLLSLVGEVGDSYFRLRELDEQVEIAERNLALQQDSLSIIRSRAQAGLVSDLDVKREETLVAQTASQIPEFRRQRAVQLHQLEVLTGANPGTLVLSSKPLRSVMAQPTIPVGLPSDLLQRRPDILEKEEILKAANARIGEARAYFFPSVAITGNGGFLTSEFDQWFKWGSRNMAIGPSVTLPIFEGYTNLARLEVAENRYQQMLEDYHQTILNAFREVADVLVALQTRKEQLVSQHQHVAAARESLELADIRYRKGLVSYIDVIDAQRIVLDAELGVVQTERARLTAMVNLFKAVGGGWQDEQLSQVKPQ</sequence>
<keyword evidence="2" id="KW-0564">Palmitate</keyword>
<evidence type="ECO:0000256" key="1">
    <source>
        <dbReference type="ARBA" id="ARBA00007613"/>
    </source>
</evidence>
<dbReference type="KEGG" id="nneo:PQG83_13085"/>
<evidence type="ECO:0000313" key="3">
    <source>
        <dbReference type="EMBL" id="WNM60692.1"/>
    </source>
</evidence>
<reference evidence="3 4" key="1">
    <citation type="submission" date="2023-01" db="EMBL/GenBank/DDBJ databases">
        <title>Cultivation and genomic characterization of new, ubiquitous marine nitrite-oxidizing bacteria from the Nitrospirales.</title>
        <authorList>
            <person name="Mueller A.J."/>
            <person name="Daebeler A."/>
            <person name="Herbold C.W."/>
            <person name="Kirkegaard R.H."/>
            <person name="Daims H."/>
        </authorList>
    </citation>
    <scope>NUCLEOTIDE SEQUENCE [LARGE SCALE GENOMIC DNA]</scope>
    <source>
        <strain evidence="3 4">DK</strain>
    </source>
</reference>
<dbReference type="PANTHER" id="PTHR30203">
    <property type="entry name" value="OUTER MEMBRANE CATION EFFLUX PROTEIN"/>
    <property type="match status" value="1"/>
</dbReference>
<comment type="subcellular location">
    <subcellularLocation>
        <location evidence="2">Cell membrane</location>
        <topology evidence="2">Lipid-anchor</topology>
    </subcellularLocation>
</comment>
<organism evidence="3 4">
    <name type="scientific">Candidatus Nitrospira neomarina</name>
    <dbReference type="NCBI Taxonomy" id="3020899"/>
    <lineage>
        <taxon>Bacteria</taxon>
        <taxon>Pseudomonadati</taxon>
        <taxon>Nitrospirota</taxon>
        <taxon>Nitrospiria</taxon>
        <taxon>Nitrospirales</taxon>
        <taxon>Nitrospiraceae</taxon>
        <taxon>Nitrospira</taxon>
    </lineage>
</organism>
<keyword evidence="2" id="KW-0472">Membrane</keyword>
<dbReference type="Proteomes" id="UP001302494">
    <property type="component" value="Chromosome"/>
</dbReference>
<keyword evidence="2" id="KW-0449">Lipoprotein</keyword>
<dbReference type="PANTHER" id="PTHR30203:SF33">
    <property type="entry name" value="BLR4455 PROTEIN"/>
    <property type="match status" value="1"/>
</dbReference>
<dbReference type="GO" id="GO:0015562">
    <property type="term" value="F:efflux transmembrane transporter activity"/>
    <property type="evidence" value="ECO:0007669"/>
    <property type="project" value="InterPro"/>
</dbReference>
<keyword evidence="4" id="KW-1185">Reference proteome</keyword>
<dbReference type="Gene3D" id="2.20.200.10">
    <property type="entry name" value="Outer membrane efflux proteins (OEP)"/>
    <property type="match status" value="1"/>
</dbReference>
<dbReference type="Gene3D" id="1.20.1600.10">
    <property type="entry name" value="Outer membrane efflux proteins (OEP)"/>
    <property type="match status" value="1"/>
</dbReference>
<proteinExistence type="inferred from homology"/>
<dbReference type="EMBL" id="CP116968">
    <property type="protein sequence ID" value="WNM60692.1"/>
    <property type="molecule type" value="Genomic_DNA"/>
</dbReference>
<dbReference type="Pfam" id="PF02321">
    <property type="entry name" value="OEP"/>
    <property type="match status" value="2"/>
</dbReference>
<dbReference type="SUPFAM" id="SSF56954">
    <property type="entry name" value="Outer membrane efflux proteins (OEP)"/>
    <property type="match status" value="1"/>
</dbReference>
<comment type="similarity">
    <text evidence="1 2">Belongs to the outer membrane factor (OMF) (TC 1.B.17) family.</text>
</comment>
<dbReference type="AlphaFoldDB" id="A0AA96GGS9"/>
<dbReference type="RefSeq" id="WP_312741783.1">
    <property type="nucleotide sequence ID" value="NZ_CP116968.1"/>
</dbReference>
<evidence type="ECO:0000313" key="4">
    <source>
        <dbReference type="Proteomes" id="UP001302494"/>
    </source>
</evidence>
<dbReference type="InterPro" id="IPR010131">
    <property type="entry name" value="MdtP/NodT-like"/>
</dbReference>
<gene>
    <name evidence="3" type="ORF">PQG83_13085</name>
</gene>
<accession>A0AA96GGS9</accession>
<name>A0AA96GGS9_9BACT</name>
<dbReference type="InterPro" id="IPR003423">
    <property type="entry name" value="OMP_efflux"/>
</dbReference>
<protein>
    <submittedName>
        <fullName evidence="3">Efflux transporter outer membrane subunit</fullName>
    </submittedName>
</protein>